<keyword evidence="1" id="KW-0812">Transmembrane</keyword>
<protein>
    <submittedName>
        <fullName evidence="2">Uncharacterized protein</fullName>
    </submittedName>
</protein>
<evidence type="ECO:0000313" key="2">
    <source>
        <dbReference type="EMBL" id="KKN81872.1"/>
    </source>
</evidence>
<proteinExistence type="predicted"/>
<name>A0A0F9U3H6_9ZZZZ</name>
<gene>
    <name evidence="2" type="ORF">LCGC14_0315450</name>
</gene>
<keyword evidence="1" id="KW-1133">Transmembrane helix</keyword>
<accession>A0A0F9U3H6</accession>
<dbReference type="EMBL" id="LAZR01000209">
    <property type="protein sequence ID" value="KKN81872.1"/>
    <property type="molecule type" value="Genomic_DNA"/>
</dbReference>
<organism evidence="2">
    <name type="scientific">marine sediment metagenome</name>
    <dbReference type="NCBI Taxonomy" id="412755"/>
    <lineage>
        <taxon>unclassified sequences</taxon>
        <taxon>metagenomes</taxon>
        <taxon>ecological metagenomes</taxon>
    </lineage>
</organism>
<comment type="caution">
    <text evidence="2">The sequence shown here is derived from an EMBL/GenBank/DDBJ whole genome shotgun (WGS) entry which is preliminary data.</text>
</comment>
<feature type="transmembrane region" description="Helical" evidence="1">
    <location>
        <begin position="113"/>
        <end position="134"/>
    </location>
</feature>
<reference evidence="2" key="1">
    <citation type="journal article" date="2015" name="Nature">
        <title>Complex archaea that bridge the gap between prokaryotes and eukaryotes.</title>
        <authorList>
            <person name="Spang A."/>
            <person name="Saw J.H."/>
            <person name="Jorgensen S.L."/>
            <person name="Zaremba-Niedzwiedzka K."/>
            <person name="Martijn J."/>
            <person name="Lind A.E."/>
            <person name="van Eijk R."/>
            <person name="Schleper C."/>
            <person name="Guy L."/>
            <person name="Ettema T.J."/>
        </authorList>
    </citation>
    <scope>NUCLEOTIDE SEQUENCE</scope>
</reference>
<feature type="transmembrane region" description="Helical" evidence="1">
    <location>
        <begin position="69"/>
        <end position="93"/>
    </location>
</feature>
<dbReference type="AlphaFoldDB" id="A0A0F9U3H6"/>
<evidence type="ECO:0000256" key="1">
    <source>
        <dbReference type="SAM" id="Phobius"/>
    </source>
</evidence>
<feature type="transmembrane region" description="Helical" evidence="1">
    <location>
        <begin position="12"/>
        <end position="32"/>
    </location>
</feature>
<feature type="transmembrane region" description="Helical" evidence="1">
    <location>
        <begin position="38"/>
        <end position="57"/>
    </location>
</feature>
<keyword evidence="1" id="KW-0472">Membrane</keyword>
<sequence>MSSELPLLQCSLRYISVYLLLAVFFGAVQVIFDLNLGVVATASTLAGATCYVAFWVVRRRQLPLAAMQAFNLALCSMLTTFLVALLIVGAVLLREEVRAFLALLDRGALVHAGVVMLVYSVFVFFLQWALYYFFARLYYRGLQKSGRLNVSPEAGEQQ</sequence>